<evidence type="ECO:0000313" key="3">
    <source>
        <dbReference type="Proteomes" id="UP000004688"/>
    </source>
</evidence>
<protein>
    <recommendedName>
        <fullName evidence="4">Sel1 repeat family protein</fullName>
    </recommendedName>
</protein>
<dbReference type="SUPFAM" id="SSF81901">
    <property type="entry name" value="HCP-like"/>
    <property type="match status" value="1"/>
</dbReference>
<keyword evidence="3" id="KW-1185">Reference proteome</keyword>
<evidence type="ECO:0000256" key="1">
    <source>
        <dbReference type="SAM" id="SignalP"/>
    </source>
</evidence>
<dbReference type="Gene3D" id="1.25.40.10">
    <property type="entry name" value="Tetratricopeptide repeat domain"/>
    <property type="match status" value="1"/>
</dbReference>
<dbReference type="SMART" id="SM00671">
    <property type="entry name" value="SEL1"/>
    <property type="match status" value="4"/>
</dbReference>
<dbReference type="RefSeq" id="WP_015497050.1">
    <property type="nucleotide sequence ID" value="NC_020908.1"/>
</dbReference>
<dbReference type="eggNOG" id="COG0790">
    <property type="taxonomic scope" value="Bacteria"/>
</dbReference>
<feature type="signal peptide" evidence="1">
    <location>
        <begin position="1"/>
        <end position="22"/>
    </location>
</feature>
<dbReference type="PANTHER" id="PTHR11102:SF160">
    <property type="entry name" value="ERAD-ASSOCIATED E3 UBIQUITIN-PROTEIN LIGASE COMPONENT HRD3"/>
    <property type="match status" value="1"/>
</dbReference>
<dbReference type="HOGENOM" id="CLU_000288_36_8_5"/>
<organism evidence="2 3">
    <name type="scientific">Octadecabacter arcticus 238</name>
    <dbReference type="NCBI Taxonomy" id="391616"/>
    <lineage>
        <taxon>Bacteria</taxon>
        <taxon>Pseudomonadati</taxon>
        <taxon>Pseudomonadota</taxon>
        <taxon>Alphaproteobacteria</taxon>
        <taxon>Rhodobacterales</taxon>
        <taxon>Roseobacteraceae</taxon>
        <taxon>Octadecabacter</taxon>
    </lineage>
</organism>
<dbReference type="PANTHER" id="PTHR11102">
    <property type="entry name" value="SEL-1-LIKE PROTEIN"/>
    <property type="match status" value="1"/>
</dbReference>
<dbReference type="AlphaFoldDB" id="M9RU95"/>
<evidence type="ECO:0000313" key="2">
    <source>
        <dbReference type="EMBL" id="AGI74081.1"/>
    </source>
</evidence>
<accession>M9RU95</accession>
<dbReference type="Proteomes" id="UP000004688">
    <property type="component" value="Chromosome"/>
</dbReference>
<feature type="chain" id="PRO_5004102467" description="Sel1 repeat family protein" evidence="1">
    <location>
        <begin position="23"/>
        <end position="198"/>
    </location>
</feature>
<evidence type="ECO:0008006" key="4">
    <source>
        <dbReference type="Google" id="ProtNLM"/>
    </source>
</evidence>
<dbReference type="EMBL" id="CP003742">
    <property type="protein sequence ID" value="AGI74081.1"/>
    <property type="molecule type" value="Genomic_DNA"/>
</dbReference>
<proteinExistence type="predicted"/>
<dbReference type="STRING" id="391616.OA238_c41630"/>
<dbReference type="Pfam" id="PF08238">
    <property type="entry name" value="Sel1"/>
    <property type="match status" value="3"/>
</dbReference>
<gene>
    <name evidence="2" type="ORF">OA238_c41630</name>
</gene>
<name>M9RU95_9RHOB</name>
<dbReference type="KEGG" id="oar:OA238_c41630"/>
<dbReference type="InterPro" id="IPR011990">
    <property type="entry name" value="TPR-like_helical_dom_sf"/>
</dbReference>
<reference evidence="2 3" key="1">
    <citation type="journal article" date="2013" name="PLoS ONE">
        <title>Poles Apart: Arctic and Antarctic Octadecabacter strains Share High Genome Plasticity and a New Type of Xanthorhodopsin.</title>
        <authorList>
            <person name="Vollmers J."/>
            <person name="Voget S."/>
            <person name="Dietrich S."/>
            <person name="Gollnow K."/>
            <person name="Smits M."/>
            <person name="Meyer K."/>
            <person name="Brinkhoff T."/>
            <person name="Simon M."/>
            <person name="Daniel R."/>
        </authorList>
    </citation>
    <scope>NUCLEOTIDE SEQUENCE [LARGE SCALE GENOMIC DNA]</scope>
    <source>
        <strain evidence="2 3">238</strain>
    </source>
</reference>
<keyword evidence="1" id="KW-0732">Signal</keyword>
<dbReference type="InterPro" id="IPR050767">
    <property type="entry name" value="Sel1_AlgK"/>
</dbReference>
<dbReference type="OrthoDB" id="8235393at2"/>
<dbReference type="InterPro" id="IPR006597">
    <property type="entry name" value="Sel1-like"/>
</dbReference>
<sequence>MIKLLRAVAFLLCTAVAAPTMAQDYTEGREAYQAGDYETALQVFWPLAEQGHARAQVHLGHLYKNGNSVIQSHAEAAKWYRLAAEQGDAFAQTHLGHLYNNPNSVIRDDDEAAKWHRLAAEQGSAFSQNNLGYLYERGNGVIQDFGSAHMWFNISSANGDSRGSRNRGEIEERMTREQIVEAQLLAQRCMASNYQDCG</sequence>